<evidence type="ECO:0000256" key="1">
    <source>
        <dbReference type="PIRSR" id="PIRSR620019-1"/>
    </source>
</evidence>
<feature type="domain" description="PglD N-terminal" evidence="3">
    <location>
        <begin position="3"/>
        <end position="81"/>
    </location>
</feature>
<dbReference type="InterPro" id="IPR041561">
    <property type="entry name" value="PglD_N"/>
</dbReference>
<evidence type="ECO:0000256" key="2">
    <source>
        <dbReference type="PIRSR" id="PIRSR620019-2"/>
    </source>
</evidence>
<dbReference type="InterPro" id="IPR020019">
    <property type="entry name" value="AcTrfase_PglD-like"/>
</dbReference>
<dbReference type="KEGG" id="pchi:PC41400_24510"/>
<evidence type="ECO:0000313" key="6">
    <source>
        <dbReference type="Proteomes" id="UP000288943"/>
    </source>
</evidence>
<proteinExistence type="predicted"/>
<name>A0A410X234_9BACL</name>
<dbReference type="GeneID" id="95377959"/>
<dbReference type="Gene3D" id="2.160.10.10">
    <property type="entry name" value="Hexapeptide repeat proteins"/>
    <property type="match status" value="1"/>
</dbReference>
<dbReference type="InterPro" id="IPR001451">
    <property type="entry name" value="Hexapep"/>
</dbReference>
<dbReference type="EMBL" id="CP026520">
    <property type="protein sequence ID" value="QAV20673.1"/>
    <property type="molecule type" value="Genomic_DNA"/>
</dbReference>
<organism evidence="5 6">
    <name type="scientific">Paenibacillus chitinolyticus</name>
    <dbReference type="NCBI Taxonomy" id="79263"/>
    <lineage>
        <taxon>Bacteria</taxon>
        <taxon>Bacillati</taxon>
        <taxon>Bacillota</taxon>
        <taxon>Bacilli</taxon>
        <taxon>Bacillales</taxon>
        <taxon>Paenibacillaceae</taxon>
        <taxon>Paenibacillus</taxon>
    </lineage>
</organism>
<keyword evidence="7" id="KW-1185">Reference proteome</keyword>
<dbReference type="Gene3D" id="3.40.50.20">
    <property type="match status" value="1"/>
</dbReference>
<feature type="site" description="Increases basicity of active site His" evidence="1">
    <location>
        <position position="139"/>
    </location>
</feature>
<evidence type="ECO:0000259" key="3">
    <source>
        <dbReference type="Pfam" id="PF17836"/>
    </source>
</evidence>
<dbReference type="OrthoDB" id="9794407at2"/>
<dbReference type="RefSeq" id="WP_042230491.1">
    <property type="nucleotide sequence ID" value="NZ_BQWH01000003.1"/>
</dbReference>
<reference evidence="5 6" key="1">
    <citation type="submission" date="2018-01" db="EMBL/GenBank/DDBJ databases">
        <title>The whole genome sequencing and assembly of Paenibacillus chitinolyticus KCCM 41400 strain.</title>
        <authorList>
            <person name="Kim J.-Y."/>
            <person name="Park M.-K."/>
            <person name="Lee Y.-J."/>
            <person name="Yi H."/>
            <person name="Bahn Y.-S."/>
            <person name="Kim J.F."/>
            <person name="Lee D.-W."/>
        </authorList>
    </citation>
    <scope>NUCLEOTIDE SEQUENCE [LARGE SCALE GENOMIC DNA]</scope>
    <source>
        <strain evidence="5 6">KCCM 41400</strain>
    </source>
</reference>
<dbReference type="InterPro" id="IPR011004">
    <property type="entry name" value="Trimer_LpxA-like_sf"/>
</dbReference>
<gene>
    <name evidence="4" type="ORF">M5X16_17040</name>
    <name evidence="5" type="ORF">PC41400_24510</name>
</gene>
<dbReference type="CDD" id="cd03360">
    <property type="entry name" value="LbH_AT_putative"/>
    <property type="match status" value="1"/>
</dbReference>
<feature type="binding site" evidence="2">
    <location>
        <position position="71"/>
    </location>
    <ligand>
        <name>substrate</name>
    </ligand>
</feature>
<reference evidence="4 7" key="2">
    <citation type="submission" date="2022-05" db="EMBL/GenBank/DDBJ databases">
        <title>Genome Sequencing of Bee-Associated Microbes.</title>
        <authorList>
            <person name="Dunlap C."/>
        </authorList>
    </citation>
    <scope>NUCLEOTIDE SEQUENCE [LARGE SCALE GENOMIC DNA]</scope>
    <source>
        <strain evidence="4 7">NRRL B-23120</strain>
    </source>
</reference>
<feature type="binding site" evidence="2">
    <location>
        <position position="147"/>
    </location>
    <ligand>
        <name>acetyl-CoA</name>
        <dbReference type="ChEBI" id="CHEBI:57288"/>
    </ligand>
</feature>
<dbReference type="PANTHER" id="PTHR43300">
    <property type="entry name" value="ACETYLTRANSFERASE"/>
    <property type="match status" value="1"/>
</dbReference>
<dbReference type="GO" id="GO:0016740">
    <property type="term" value="F:transferase activity"/>
    <property type="evidence" value="ECO:0007669"/>
    <property type="project" value="UniProtKB-KW"/>
</dbReference>
<feature type="binding site" evidence="2">
    <location>
        <position position="168"/>
    </location>
    <ligand>
        <name>acetyl-CoA</name>
        <dbReference type="ChEBI" id="CHEBI:57288"/>
    </ligand>
</feature>
<dbReference type="InterPro" id="IPR050179">
    <property type="entry name" value="Trans_hexapeptide_repeat"/>
</dbReference>
<dbReference type="NCBIfam" id="TIGR03570">
    <property type="entry name" value="NeuD_NnaD"/>
    <property type="match status" value="1"/>
</dbReference>
<evidence type="ECO:0000313" key="4">
    <source>
        <dbReference type="EMBL" id="MCY9597470.1"/>
    </source>
</evidence>
<dbReference type="SUPFAM" id="SSF51161">
    <property type="entry name" value="Trimeric LpxA-like enzymes"/>
    <property type="match status" value="1"/>
</dbReference>
<evidence type="ECO:0000313" key="7">
    <source>
        <dbReference type="Proteomes" id="UP001527202"/>
    </source>
</evidence>
<sequence length="211" mass="20976">MRRLLLIGDGGHAKVVRDIARAGGQYELAAVLDDRYAVPADGADGLPRGPVALAARMLAEDEDLRVFVAIGSGTVRRRVAGSLGIEPGRFALLIHPRAVVSGDASLAPGTAVMPGAVVNAGARIGAHAIVNTGAVVEHDCVIGDYAHVSPNAALAGGVDVGAGAHIGIGASVIQGLAVGEWSTLGAGAVAVRDIPAGCTAAGVPARVIRQA</sequence>
<feature type="active site" description="Proton acceptor" evidence="1">
    <location>
        <position position="138"/>
    </location>
</feature>
<evidence type="ECO:0000313" key="5">
    <source>
        <dbReference type="EMBL" id="QAV20673.1"/>
    </source>
</evidence>
<dbReference type="AlphaFoldDB" id="A0A410X234"/>
<dbReference type="Proteomes" id="UP000288943">
    <property type="component" value="Chromosome"/>
</dbReference>
<protein>
    <submittedName>
        <fullName evidence="5">Acetyltransferase</fullName>
    </submittedName>
</protein>
<keyword evidence="5" id="KW-0808">Transferase</keyword>
<dbReference type="Proteomes" id="UP001527202">
    <property type="component" value="Unassembled WGS sequence"/>
</dbReference>
<accession>A0A410X234</accession>
<dbReference type="EMBL" id="JAMDMJ010000022">
    <property type="protein sequence ID" value="MCY9597470.1"/>
    <property type="molecule type" value="Genomic_DNA"/>
</dbReference>
<dbReference type="Pfam" id="PF17836">
    <property type="entry name" value="PglD_N"/>
    <property type="match status" value="1"/>
</dbReference>
<dbReference type="PANTHER" id="PTHR43300:SF7">
    <property type="entry name" value="UDP-N-ACETYLBACILLOSAMINE N-ACETYLTRANSFERASE"/>
    <property type="match status" value="1"/>
</dbReference>
<dbReference type="Pfam" id="PF00132">
    <property type="entry name" value="Hexapep"/>
    <property type="match status" value="1"/>
</dbReference>